<evidence type="ECO:0000313" key="7">
    <source>
        <dbReference type="Proteomes" id="UP000219612"/>
    </source>
</evidence>
<feature type="transmembrane region" description="Helical" evidence="5">
    <location>
        <begin position="368"/>
        <end position="395"/>
    </location>
</feature>
<feature type="transmembrane region" description="Helical" evidence="5">
    <location>
        <begin position="312"/>
        <end position="332"/>
    </location>
</feature>
<feature type="transmembrane region" description="Helical" evidence="5">
    <location>
        <begin position="407"/>
        <end position="426"/>
    </location>
</feature>
<proteinExistence type="predicted"/>
<feature type="transmembrane region" description="Helical" evidence="5">
    <location>
        <begin position="74"/>
        <end position="94"/>
    </location>
</feature>
<feature type="transmembrane region" description="Helical" evidence="5">
    <location>
        <begin position="281"/>
        <end position="300"/>
    </location>
</feature>
<dbReference type="OrthoDB" id="2729535at2"/>
<dbReference type="InterPro" id="IPR014743">
    <property type="entry name" value="Cl-channel_core"/>
</dbReference>
<accession>A0A285JUF0</accession>
<dbReference type="Pfam" id="PF00654">
    <property type="entry name" value="Voltage_CLC"/>
    <property type="match status" value="1"/>
</dbReference>
<dbReference type="EMBL" id="OBDY01000024">
    <property type="protein sequence ID" value="SNY62946.1"/>
    <property type="molecule type" value="Genomic_DNA"/>
</dbReference>
<comment type="subcellular location">
    <subcellularLocation>
        <location evidence="1">Membrane</location>
        <topology evidence="1">Multi-pass membrane protein</topology>
    </subcellularLocation>
</comment>
<feature type="transmembrane region" description="Helical" evidence="5">
    <location>
        <begin position="167"/>
        <end position="188"/>
    </location>
</feature>
<keyword evidence="3 5" id="KW-1133">Transmembrane helix</keyword>
<dbReference type="InterPro" id="IPR001807">
    <property type="entry name" value="ClC"/>
</dbReference>
<dbReference type="AlphaFoldDB" id="A0A285JUF0"/>
<dbReference type="GO" id="GO:0016020">
    <property type="term" value="C:membrane"/>
    <property type="evidence" value="ECO:0007669"/>
    <property type="project" value="UniProtKB-SubCell"/>
</dbReference>
<keyword evidence="7" id="KW-1185">Reference proteome</keyword>
<dbReference type="PANTHER" id="PTHR43427:SF12">
    <property type="entry name" value="CHLORIDE TRANSPORTER"/>
    <property type="match status" value="1"/>
</dbReference>
<feature type="transmembrane region" description="Helical" evidence="5">
    <location>
        <begin position="344"/>
        <end position="362"/>
    </location>
</feature>
<dbReference type="SUPFAM" id="SSF81340">
    <property type="entry name" value="Clc chloride channel"/>
    <property type="match status" value="1"/>
</dbReference>
<sequence length="433" mass="44575">MPWAYAGNARDVSATSEPVVAPPFTHRREFWVLIAYAVVLGVFGAFAGLVFVGATEAGGKWYDGTDPHWFGGSWWWIAVTAGAGAAVGLLRRLARLPEQLPGLIADLQEEHVDAKLVPGVVAVSAVSLIGGASLGPEKALGSIGGGAGGWASRRRGLSDDDVRLSTLSGFAGAYGGLFSSTVIVVAMIMEIARPGGQRYVKALLGTIVASSVSFGVYFVIAGSVFLDAYQVPQYEFKDWLMLAAVALGLFAAFVVTLMGLIVKAAAALFARLKVPAVVKPALGGAVFGLVGVALPLTMFTGSDQLDTVLGDAASLGLGLLIVVPIAKMLTFAVSQASGFVGGPIFPALFVGGAAGVLVHQVIPEVPLGLAFTCLLAAVPGGVVAAPFSMVLLAAFMTQIGALQTAPILIAVITSFLTMKGVEYLVARKKRAET</sequence>
<evidence type="ECO:0000256" key="5">
    <source>
        <dbReference type="SAM" id="Phobius"/>
    </source>
</evidence>
<feature type="transmembrane region" description="Helical" evidence="5">
    <location>
        <begin position="200"/>
        <end position="220"/>
    </location>
</feature>
<feature type="transmembrane region" description="Helical" evidence="5">
    <location>
        <begin position="30"/>
        <end position="54"/>
    </location>
</feature>
<dbReference type="Gene3D" id="1.10.3080.10">
    <property type="entry name" value="Clc chloride channel"/>
    <property type="match status" value="1"/>
</dbReference>
<dbReference type="Proteomes" id="UP000219612">
    <property type="component" value="Unassembled WGS sequence"/>
</dbReference>
<evidence type="ECO:0000256" key="3">
    <source>
        <dbReference type="ARBA" id="ARBA00022989"/>
    </source>
</evidence>
<evidence type="ECO:0000313" key="6">
    <source>
        <dbReference type="EMBL" id="SNY62946.1"/>
    </source>
</evidence>
<evidence type="ECO:0000256" key="4">
    <source>
        <dbReference type="ARBA" id="ARBA00023136"/>
    </source>
</evidence>
<name>A0A285JUF0_9ACTN</name>
<keyword evidence="2 5" id="KW-0812">Transmembrane</keyword>
<dbReference type="InterPro" id="IPR050368">
    <property type="entry name" value="ClC-type_chloride_channel"/>
</dbReference>
<reference evidence="7" key="1">
    <citation type="submission" date="2017-09" db="EMBL/GenBank/DDBJ databases">
        <authorList>
            <person name="Varghese N."/>
            <person name="Submissions S."/>
        </authorList>
    </citation>
    <scope>NUCLEOTIDE SEQUENCE [LARGE SCALE GENOMIC DNA]</scope>
    <source>
        <strain evidence="7">CGMCC 4.6857</strain>
    </source>
</reference>
<keyword evidence="4 5" id="KW-0472">Membrane</keyword>
<dbReference type="PANTHER" id="PTHR43427">
    <property type="entry name" value="CHLORIDE CHANNEL PROTEIN CLC-E"/>
    <property type="match status" value="1"/>
</dbReference>
<dbReference type="GO" id="GO:0015108">
    <property type="term" value="F:chloride transmembrane transporter activity"/>
    <property type="evidence" value="ECO:0007669"/>
    <property type="project" value="InterPro"/>
</dbReference>
<organism evidence="6 7">
    <name type="scientific">Paractinoplanes atraurantiacus</name>
    <dbReference type="NCBI Taxonomy" id="1036182"/>
    <lineage>
        <taxon>Bacteria</taxon>
        <taxon>Bacillati</taxon>
        <taxon>Actinomycetota</taxon>
        <taxon>Actinomycetes</taxon>
        <taxon>Micromonosporales</taxon>
        <taxon>Micromonosporaceae</taxon>
        <taxon>Paractinoplanes</taxon>
    </lineage>
</organism>
<gene>
    <name evidence="6" type="ORF">SAMN05421748_124100</name>
</gene>
<evidence type="ECO:0000256" key="1">
    <source>
        <dbReference type="ARBA" id="ARBA00004141"/>
    </source>
</evidence>
<evidence type="ECO:0000256" key="2">
    <source>
        <dbReference type="ARBA" id="ARBA00022692"/>
    </source>
</evidence>
<protein>
    <submittedName>
        <fullName evidence="6">H+/Cl- antiporter ClcA</fullName>
    </submittedName>
</protein>
<feature type="transmembrane region" description="Helical" evidence="5">
    <location>
        <begin position="240"/>
        <end position="269"/>
    </location>
</feature>
<dbReference type="CDD" id="cd00400">
    <property type="entry name" value="Voltage_gated_ClC"/>
    <property type="match status" value="1"/>
</dbReference>